<dbReference type="InterPro" id="IPR034904">
    <property type="entry name" value="FSCA_dom_sf"/>
</dbReference>
<feature type="domain" description="MIP18 family-like" evidence="1">
    <location>
        <begin position="16"/>
        <end position="78"/>
    </location>
</feature>
<proteinExistence type="predicted"/>
<gene>
    <name evidence="2" type="ORF">CW751_02235</name>
</gene>
<dbReference type="SUPFAM" id="SSF117916">
    <property type="entry name" value="Fe-S cluster assembly (FSCA) domain-like"/>
    <property type="match status" value="1"/>
</dbReference>
<name>A0A2I0R6H8_9FLAO</name>
<dbReference type="PANTHER" id="PTHR42831">
    <property type="entry name" value="FE-S PROTEIN MATURATION AUXILIARY FACTOR YITW"/>
    <property type="match status" value="1"/>
</dbReference>
<dbReference type="InterPro" id="IPR052339">
    <property type="entry name" value="Fe-S_Maturation_MIP18"/>
</dbReference>
<keyword evidence="3" id="KW-1185">Reference proteome</keyword>
<reference evidence="2 3" key="1">
    <citation type="submission" date="2017-12" db="EMBL/GenBank/DDBJ databases">
        <title>The draft genome sequence of Brumimicrobium saltpan LHR20.</title>
        <authorList>
            <person name="Do Z.-J."/>
            <person name="Luo H.-R."/>
        </authorList>
    </citation>
    <scope>NUCLEOTIDE SEQUENCE [LARGE SCALE GENOMIC DNA]</scope>
    <source>
        <strain evidence="2 3">LHR20</strain>
    </source>
</reference>
<evidence type="ECO:0000259" key="1">
    <source>
        <dbReference type="Pfam" id="PF01883"/>
    </source>
</evidence>
<dbReference type="PANTHER" id="PTHR42831:SF1">
    <property type="entry name" value="FE-S PROTEIN MATURATION AUXILIARY FACTOR YITW"/>
    <property type="match status" value="1"/>
</dbReference>
<organism evidence="2 3">
    <name type="scientific">Brumimicrobium salinarum</name>
    <dbReference type="NCBI Taxonomy" id="2058658"/>
    <lineage>
        <taxon>Bacteria</taxon>
        <taxon>Pseudomonadati</taxon>
        <taxon>Bacteroidota</taxon>
        <taxon>Flavobacteriia</taxon>
        <taxon>Flavobacteriales</taxon>
        <taxon>Crocinitomicaceae</taxon>
        <taxon>Brumimicrobium</taxon>
    </lineage>
</organism>
<protein>
    <submittedName>
        <fullName evidence="2">FeS assembly SUF system protein SufT</fullName>
    </submittedName>
</protein>
<evidence type="ECO:0000313" key="3">
    <source>
        <dbReference type="Proteomes" id="UP000236654"/>
    </source>
</evidence>
<dbReference type="Proteomes" id="UP000236654">
    <property type="component" value="Unassembled WGS sequence"/>
</dbReference>
<accession>A0A2I0R6H8</accession>
<dbReference type="OrthoDB" id="9805360at2"/>
<sequence>MTAANNNSAEVSEMGIYESLKAVIDPELYVNIIDLGLVYGISFKQEPFSVKVDLTLTSKGCPMGGAIIQDIEETLKRIYPGIDVLVQLVWEPSWSMEMVTEEGHAQLSGF</sequence>
<evidence type="ECO:0000313" key="2">
    <source>
        <dbReference type="EMBL" id="PKR82174.1"/>
    </source>
</evidence>
<dbReference type="EMBL" id="PJNI01000001">
    <property type="protein sequence ID" value="PKR82174.1"/>
    <property type="molecule type" value="Genomic_DNA"/>
</dbReference>
<dbReference type="InterPro" id="IPR002744">
    <property type="entry name" value="MIP18-like"/>
</dbReference>
<dbReference type="AlphaFoldDB" id="A0A2I0R6H8"/>
<dbReference type="Pfam" id="PF01883">
    <property type="entry name" value="FeS_assembly_P"/>
    <property type="match status" value="1"/>
</dbReference>
<comment type="caution">
    <text evidence="2">The sequence shown here is derived from an EMBL/GenBank/DDBJ whole genome shotgun (WGS) entry which is preliminary data.</text>
</comment>
<dbReference type="RefSeq" id="WP_101333319.1">
    <property type="nucleotide sequence ID" value="NZ_PJNI01000001.1"/>
</dbReference>
<dbReference type="Gene3D" id="3.30.300.130">
    <property type="entry name" value="Fe-S cluster assembly (FSCA)"/>
    <property type="match status" value="1"/>
</dbReference>